<dbReference type="AlphaFoldDB" id="A0A1M6WBA6"/>
<protein>
    <submittedName>
        <fullName evidence="1">Uncharacterized protein</fullName>
    </submittedName>
</protein>
<evidence type="ECO:0000313" key="2">
    <source>
        <dbReference type="Proteomes" id="UP000184301"/>
    </source>
</evidence>
<evidence type="ECO:0000313" key="1">
    <source>
        <dbReference type="EMBL" id="SHK91083.1"/>
    </source>
</evidence>
<dbReference type="EMBL" id="FQZY01000107">
    <property type="protein sequence ID" value="SHK91083.1"/>
    <property type="molecule type" value="Genomic_DNA"/>
</dbReference>
<organism evidence="1 2">
    <name type="scientific">Hespellia stercorisuis DSM 15480</name>
    <dbReference type="NCBI Taxonomy" id="1121950"/>
    <lineage>
        <taxon>Bacteria</taxon>
        <taxon>Bacillati</taxon>
        <taxon>Bacillota</taxon>
        <taxon>Clostridia</taxon>
        <taxon>Lachnospirales</taxon>
        <taxon>Lachnospiraceae</taxon>
        <taxon>Hespellia</taxon>
    </lineage>
</organism>
<sequence length="103" mass="12230">MTEKRRCVKMDEIMKNMLIHSLLEVFREEKAKDLPKEVSGNLILRIAEQKEMKLFLTDAEYQKVIEALNKLRDSFIHAGRYPDGIDSVMIKIIRAKYKRYAER</sequence>
<accession>A0A1M6WBA6</accession>
<gene>
    <name evidence="1" type="ORF">SAMN02745243_03979</name>
</gene>
<dbReference type="STRING" id="1121950.SAMN02745243_03979"/>
<name>A0A1M6WBA6_9FIRM</name>
<dbReference type="OrthoDB" id="2053469at2"/>
<reference evidence="1 2" key="1">
    <citation type="submission" date="2016-11" db="EMBL/GenBank/DDBJ databases">
        <authorList>
            <person name="Jaros S."/>
            <person name="Januszkiewicz K."/>
            <person name="Wedrychowicz H."/>
        </authorList>
    </citation>
    <scope>NUCLEOTIDE SEQUENCE [LARGE SCALE GENOMIC DNA]</scope>
    <source>
        <strain evidence="1 2">DSM 15480</strain>
    </source>
</reference>
<dbReference type="RefSeq" id="WP_073113223.1">
    <property type="nucleotide sequence ID" value="NZ_FQZY01000107.1"/>
</dbReference>
<dbReference type="Proteomes" id="UP000184301">
    <property type="component" value="Unassembled WGS sequence"/>
</dbReference>
<keyword evidence="2" id="KW-1185">Reference proteome</keyword>
<proteinExistence type="predicted"/>